<name>A0A822YJ37_NELNU</name>
<proteinExistence type="predicted"/>
<evidence type="ECO:0000313" key="1">
    <source>
        <dbReference type="EMBL" id="DAD32537.1"/>
    </source>
</evidence>
<evidence type="ECO:0000313" key="2">
    <source>
        <dbReference type="Proteomes" id="UP000607653"/>
    </source>
</evidence>
<reference evidence="1 2" key="1">
    <citation type="journal article" date="2020" name="Mol. Biol. Evol.">
        <title>Distinct Expression and Methylation Patterns for Genes with Different Fates following a Single Whole-Genome Duplication in Flowering Plants.</title>
        <authorList>
            <person name="Shi T."/>
            <person name="Rahmani R.S."/>
            <person name="Gugger P.F."/>
            <person name="Wang M."/>
            <person name="Li H."/>
            <person name="Zhang Y."/>
            <person name="Li Z."/>
            <person name="Wang Q."/>
            <person name="Van de Peer Y."/>
            <person name="Marchal K."/>
            <person name="Chen J."/>
        </authorList>
    </citation>
    <scope>NUCLEOTIDE SEQUENCE [LARGE SCALE GENOMIC DNA]</scope>
    <source>
        <tissue evidence="1">Leaf</tissue>
    </source>
</reference>
<sequence length="29" mass="3388">MIMLESNTFSHANYINIIPEYCGRECIKP</sequence>
<gene>
    <name evidence="1" type="ORF">HUJ06_011388</name>
</gene>
<protein>
    <submittedName>
        <fullName evidence="1">Uncharacterized protein</fullName>
    </submittedName>
</protein>
<dbReference type="EMBL" id="DUZY01000003">
    <property type="protein sequence ID" value="DAD32537.1"/>
    <property type="molecule type" value="Genomic_DNA"/>
</dbReference>
<comment type="caution">
    <text evidence="1">The sequence shown here is derived from an EMBL/GenBank/DDBJ whole genome shotgun (WGS) entry which is preliminary data.</text>
</comment>
<dbReference type="Proteomes" id="UP000607653">
    <property type="component" value="Unassembled WGS sequence"/>
</dbReference>
<accession>A0A822YJ37</accession>
<keyword evidence="2" id="KW-1185">Reference proteome</keyword>
<organism evidence="1 2">
    <name type="scientific">Nelumbo nucifera</name>
    <name type="common">Sacred lotus</name>
    <dbReference type="NCBI Taxonomy" id="4432"/>
    <lineage>
        <taxon>Eukaryota</taxon>
        <taxon>Viridiplantae</taxon>
        <taxon>Streptophyta</taxon>
        <taxon>Embryophyta</taxon>
        <taxon>Tracheophyta</taxon>
        <taxon>Spermatophyta</taxon>
        <taxon>Magnoliopsida</taxon>
        <taxon>Proteales</taxon>
        <taxon>Nelumbonaceae</taxon>
        <taxon>Nelumbo</taxon>
    </lineage>
</organism>
<dbReference type="AlphaFoldDB" id="A0A822YJ37"/>